<name>A0A8J5RGC9_ZIZPA</name>
<dbReference type="EMBL" id="JAAALK010001735">
    <property type="protein sequence ID" value="KAG8040761.1"/>
    <property type="molecule type" value="Genomic_DNA"/>
</dbReference>
<evidence type="ECO:0000313" key="1">
    <source>
        <dbReference type="EMBL" id="KAG8040761.1"/>
    </source>
</evidence>
<protein>
    <submittedName>
        <fullName evidence="1">Uncharacterized protein</fullName>
    </submittedName>
</protein>
<dbReference type="AlphaFoldDB" id="A0A8J5RGC9"/>
<reference evidence="1" key="1">
    <citation type="journal article" date="2021" name="bioRxiv">
        <title>Whole Genome Assembly and Annotation of Northern Wild Rice, Zizania palustris L., Supports a Whole Genome Duplication in the Zizania Genus.</title>
        <authorList>
            <person name="Haas M."/>
            <person name="Kono T."/>
            <person name="Macchietto M."/>
            <person name="Millas R."/>
            <person name="McGilp L."/>
            <person name="Shao M."/>
            <person name="Duquette J."/>
            <person name="Hirsch C.N."/>
            <person name="Kimball J."/>
        </authorList>
    </citation>
    <scope>NUCLEOTIDE SEQUENCE</scope>
    <source>
        <tissue evidence="1">Fresh leaf tissue</tissue>
    </source>
</reference>
<reference evidence="1" key="2">
    <citation type="submission" date="2021-02" db="EMBL/GenBank/DDBJ databases">
        <authorList>
            <person name="Kimball J.A."/>
            <person name="Haas M.W."/>
            <person name="Macchietto M."/>
            <person name="Kono T."/>
            <person name="Duquette J."/>
            <person name="Shao M."/>
        </authorList>
    </citation>
    <scope>NUCLEOTIDE SEQUENCE</scope>
    <source>
        <tissue evidence="1">Fresh leaf tissue</tissue>
    </source>
</reference>
<dbReference type="Proteomes" id="UP000729402">
    <property type="component" value="Unassembled WGS sequence"/>
</dbReference>
<comment type="caution">
    <text evidence="1">The sequence shown here is derived from an EMBL/GenBank/DDBJ whole genome shotgun (WGS) entry which is preliminary data.</text>
</comment>
<proteinExistence type="predicted"/>
<accession>A0A8J5RGC9</accession>
<dbReference type="OrthoDB" id="1744906at2759"/>
<keyword evidence="2" id="KW-1185">Reference proteome</keyword>
<gene>
    <name evidence="1" type="ORF">GUJ93_ZPchr0337g7092</name>
</gene>
<sequence>MFQQGIGGSSGIGFAVIGKGCLKLRCYAIGDGLGGPENLNDPLKENNNGPVLQGLNGSGAFFRAIGAKITQETGDFFVSDAEGDPDKPTDGFSSVDEAISALHEGKTFMAASLLGLIEFRSRGQLVSMVHEFKLGVAPWTASSSGWCPATSGINSGRNLCRFPKCDDCCLQIIPTNRTGMIEYRAHPFRG</sequence>
<organism evidence="1 2">
    <name type="scientific">Zizania palustris</name>
    <name type="common">Northern wild rice</name>
    <dbReference type="NCBI Taxonomy" id="103762"/>
    <lineage>
        <taxon>Eukaryota</taxon>
        <taxon>Viridiplantae</taxon>
        <taxon>Streptophyta</taxon>
        <taxon>Embryophyta</taxon>
        <taxon>Tracheophyta</taxon>
        <taxon>Spermatophyta</taxon>
        <taxon>Magnoliopsida</taxon>
        <taxon>Liliopsida</taxon>
        <taxon>Poales</taxon>
        <taxon>Poaceae</taxon>
        <taxon>BOP clade</taxon>
        <taxon>Oryzoideae</taxon>
        <taxon>Oryzeae</taxon>
        <taxon>Zizaniinae</taxon>
        <taxon>Zizania</taxon>
    </lineage>
</organism>
<evidence type="ECO:0000313" key="2">
    <source>
        <dbReference type="Proteomes" id="UP000729402"/>
    </source>
</evidence>